<gene>
    <name evidence="2" type="ORF">PGLA2088_LOCUS35380</name>
</gene>
<dbReference type="Proteomes" id="UP000626109">
    <property type="component" value="Unassembled WGS sequence"/>
</dbReference>
<organism evidence="2 3">
    <name type="scientific">Polarella glacialis</name>
    <name type="common">Dinoflagellate</name>
    <dbReference type="NCBI Taxonomy" id="89957"/>
    <lineage>
        <taxon>Eukaryota</taxon>
        <taxon>Sar</taxon>
        <taxon>Alveolata</taxon>
        <taxon>Dinophyceae</taxon>
        <taxon>Suessiales</taxon>
        <taxon>Suessiaceae</taxon>
        <taxon>Polarella</taxon>
    </lineage>
</organism>
<accession>A0A813KVG7</accession>
<evidence type="ECO:0000313" key="3">
    <source>
        <dbReference type="Proteomes" id="UP000626109"/>
    </source>
</evidence>
<evidence type="ECO:0000313" key="2">
    <source>
        <dbReference type="EMBL" id="CAE8709303.1"/>
    </source>
</evidence>
<dbReference type="EMBL" id="CAJNNW010031825">
    <property type="protein sequence ID" value="CAE8709303.1"/>
    <property type="molecule type" value="Genomic_DNA"/>
</dbReference>
<feature type="region of interest" description="Disordered" evidence="1">
    <location>
        <begin position="324"/>
        <end position="438"/>
    </location>
</feature>
<name>A0A813KVG7_POLGL</name>
<reference evidence="2" key="1">
    <citation type="submission" date="2021-02" db="EMBL/GenBank/DDBJ databases">
        <authorList>
            <person name="Dougan E. K."/>
            <person name="Rhodes N."/>
            <person name="Thang M."/>
            <person name="Chan C."/>
        </authorList>
    </citation>
    <scope>NUCLEOTIDE SEQUENCE</scope>
</reference>
<evidence type="ECO:0000256" key="1">
    <source>
        <dbReference type="SAM" id="MobiDB-lite"/>
    </source>
</evidence>
<feature type="region of interest" description="Disordered" evidence="1">
    <location>
        <begin position="507"/>
        <end position="631"/>
    </location>
</feature>
<proteinExistence type="predicted"/>
<protein>
    <submittedName>
        <fullName evidence="2">Uncharacterized protein</fullName>
    </submittedName>
</protein>
<feature type="compositionally biased region" description="Polar residues" evidence="1">
    <location>
        <begin position="324"/>
        <end position="333"/>
    </location>
</feature>
<feature type="compositionally biased region" description="Polar residues" evidence="1">
    <location>
        <begin position="507"/>
        <end position="516"/>
    </location>
</feature>
<feature type="region of interest" description="Disordered" evidence="1">
    <location>
        <begin position="74"/>
        <end position="255"/>
    </location>
</feature>
<comment type="caution">
    <text evidence="2">The sequence shown here is derived from an EMBL/GenBank/DDBJ whole genome shotgun (WGS) entry which is preliminary data.</text>
</comment>
<feature type="compositionally biased region" description="Acidic residues" evidence="1">
    <location>
        <begin position="179"/>
        <end position="189"/>
    </location>
</feature>
<sequence>MNGSEYDDLPPLEYVGTDPLVTYRFREGEKIVLNGLSKAELNGCRGIVLPFNGVLKDRLPVRLESGQQLSVKPGNLEVLDDSQPACAERAGTDDEEELPPLEEPCTLPPTSSKAAQQVITAKADDDSDDEMPPLASAGSAPSKPAQQVSCEDDDDEMPPLECVGTAPPAASKPAQNVSCDDDDDDDDMPPLECVGTAPPAASKPARKVSCDDDDDEMPPLDYVGTAPPAASKPAQKVSVDEEDDMPPLEYVGNAPSASISFREGDQVILKGLSKAELNGQRATVDSFQYATKGRLPVKLELSGQRLAIKPDNLEKVGPAMPISSASKLVQNGSCDEDDDDMPPLEYVGTAPPAASKPVQNASCDDDDDDMPPLEYVGTAPPAASKPARKVSVDDDDDDEMPPLDYVGTAPPAASKPAQKVSVDEEDDMPPLEYVGNAPSASISFREGDQVILKGLSKAELNGQRATVDSFQHATKGRLPVKLELSGQRLAIKPDNLEKVGPAMPISSASKLVQNGSCDEDDDDMPPLEYVGTAPPAASKPVQNASCDDDDDDMPPLEYVGTAPPAASKPVQNASCDDDDDDMPPLEYVGTAPPAASKPARKVSVDEDDDDEMPPLNYVGTAPPAASKPAQRVSVDEEDDMPPLEYVGNAPSASISFREGDQVILKGLSKAELNGQRATVDSFQHATKGRLPVKLELSGQRLAIKPENLEKVGPAMPISSASKLVQKAALENTSGIQTPAVGNSANGHDTFEVMRLKPDTFGVRSCHDTFGVMRLKPDTFGVRPCHDTFGRVMRLSLTPFGVSHDTFRGMSHDTFGVMRLKPDTFGVMTPSGSCAKSLTPSGSGHDTLRVMRLKPDTFGVRSCHDTFGVLRLTPDTFGVMCPKPDTFGVRRDWVVLGRKLGTQGPNPVHQAPKPRPPAQAKTVIEKWCEELQLPADLLEKLASEDVTDPQELTGVGDDELAALVLGWKLGPKGRFMKAVQRMKAAERAELGSSFSR</sequence>
<dbReference type="AlphaFoldDB" id="A0A813KVG7"/>